<dbReference type="AlphaFoldDB" id="A0A542ECS1"/>
<accession>A0A542ECS1</accession>
<dbReference type="EMBL" id="VFMO01000001">
    <property type="protein sequence ID" value="TQJ13129.1"/>
    <property type="molecule type" value="Genomic_DNA"/>
</dbReference>
<dbReference type="InterPro" id="IPR023393">
    <property type="entry name" value="START-like_dom_sf"/>
</dbReference>
<organism evidence="1 2">
    <name type="scientific">Yimella lutea</name>
    <dbReference type="NCBI Taxonomy" id="587872"/>
    <lineage>
        <taxon>Bacteria</taxon>
        <taxon>Bacillati</taxon>
        <taxon>Actinomycetota</taxon>
        <taxon>Actinomycetes</taxon>
        <taxon>Micrococcales</taxon>
        <taxon>Dermacoccaceae</taxon>
        <taxon>Yimella</taxon>
    </lineage>
</organism>
<gene>
    <name evidence="1" type="ORF">FB459_0527</name>
</gene>
<name>A0A542ECS1_9MICO</name>
<dbReference type="OrthoDB" id="9803476at2"/>
<evidence type="ECO:0000313" key="1">
    <source>
        <dbReference type="EMBL" id="TQJ13129.1"/>
    </source>
</evidence>
<dbReference type="Proteomes" id="UP000320806">
    <property type="component" value="Unassembled WGS sequence"/>
</dbReference>
<dbReference type="SUPFAM" id="SSF55961">
    <property type="entry name" value="Bet v1-like"/>
    <property type="match status" value="1"/>
</dbReference>
<dbReference type="RefSeq" id="WP_141927353.1">
    <property type="nucleotide sequence ID" value="NZ_BAABCI010000015.1"/>
</dbReference>
<comment type="caution">
    <text evidence="1">The sequence shown here is derived from an EMBL/GenBank/DDBJ whole genome shotgun (WGS) entry which is preliminary data.</text>
</comment>
<reference evidence="1 2" key="1">
    <citation type="submission" date="2019-06" db="EMBL/GenBank/DDBJ databases">
        <title>Sequencing the genomes of 1000 actinobacteria strains.</title>
        <authorList>
            <person name="Klenk H.-P."/>
        </authorList>
    </citation>
    <scope>NUCLEOTIDE SEQUENCE [LARGE SCALE GENOMIC DNA]</scope>
    <source>
        <strain evidence="1 2">DSM 19828</strain>
    </source>
</reference>
<protein>
    <submittedName>
        <fullName evidence="1">Activator of Hsp90 ATPase-like protein</fullName>
    </submittedName>
</protein>
<dbReference type="Gene3D" id="3.30.530.20">
    <property type="match status" value="1"/>
</dbReference>
<evidence type="ECO:0000313" key="2">
    <source>
        <dbReference type="Proteomes" id="UP000320806"/>
    </source>
</evidence>
<sequence>MNQDYIFHRRLRMSVSDVVVAWADPRVMSEWFWPHIDGVSYDLPRRGRGDAYRISSASTGVTISGTCLHWDQHGFDLTWRVDGADFVQEGLDTLSVRLLPIEGEGCELVLTYAVNSNIAEHLTRMWDPTLDRLAALQITTERVA</sequence>
<keyword evidence="2" id="KW-1185">Reference proteome</keyword>
<proteinExistence type="predicted"/>